<dbReference type="InterPro" id="IPR050174">
    <property type="entry name" value="Protocadherin/Cadherin-CA"/>
</dbReference>
<evidence type="ECO:0000256" key="4">
    <source>
        <dbReference type="ARBA" id="ARBA00022692"/>
    </source>
</evidence>
<keyword evidence="9 13" id="KW-1133">Transmembrane helix</keyword>
<dbReference type="SMART" id="SM00112">
    <property type="entry name" value="CA"/>
    <property type="match status" value="7"/>
</dbReference>
<keyword evidence="7 12" id="KW-0106">Calcium</keyword>
<dbReference type="GeneTree" id="ENSGT00940000159725"/>
<dbReference type="GO" id="GO:0005886">
    <property type="term" value="C:plasma membrane"/>
    <property type="evidence" value="ECO:0007669"/>
    <property type="project" value="UniProtKB-SubCell"/>
</dbReference>
<feature type="domain" description="Cadherin" evidence="14">
    <location>
        <begin position="580"/>
        <end position="674"/>
    </location>
</feature>
<feature type="domain" description="Cadherin" evidence="14">
    <location>
        <begin position="356"/>
        <end position="453"/>
    </location>
</feature>
<dbReference type="Ensembl" id="ENSGEVT00005026630.1">
    <property type="protein sequence ID" value="ENSGEVP00005025337.1"/>
    <property type="gene ID" value="ENSGEVG00005017909.1"/>
</dbReference>
<dbReference type="FunFam" id="2.60.40.60:FF:000002">
    <property type="entry name" value="Protocadherin alpha 2"/>
    <property type="match status" value="2"/>
</dbReference>
<organism evidence="15 16">
    <name type="scientific">Gopherus evgoodei</name>
    <name type="common">Goodes thornscrub tortoise</name>
    <dbReference type="NCBI Taxonomy" id="1825980"/>
    <lineage>
        <taxon>Eukaryota</taxon>
        <taxon>Metazoa</taxon>
        <taxon>Chordata</taxon>
        <taxon>Craniata</taxon>
        <taxon>Vertebrata</taxon>
        <taxon>Euteleostomi</taxon>
        <taxon>Archelosauria</taxon>
        <taxon>Testudinata</taxon>
        <taxon>Testudines</taxon>
        <taxon>Cryptodira</taxon>
        <taxon>Durocryptodira</taxon>
        <taxon>Testudinoidea</taxon>
        <taxon>Testudinidae</taxon>
        <taxon>Gopherus</taxon>
    </lineage>
</organism>
<evidence type="ECO:0000259" key="14">
    <source>
        <dbReference type="PROSITE" id="PS50268"/>
    </source>
</evidence>
<dbReference type="FunFam" id="2.60.40.60:FF:000006">
    <property type="entry name" value="Protocadherin alpha 2"/>
    <property type="match status" value="1"/>
</dbReference>
<evidence type="ECO:0000256" key="3">
    <source>
        <dbReference type="ARBA" id="ARBA00022475"/>
    </source>
</evidence>
<reference evidence="15" key="2">
    <citation type="submission" date="2025-09" db="UniProtKB">
        <authorList>
            <consortium name="Ensembl"/>
        </authorList>
    </citation>
    <scope>IDENTIFICATION</scope>
</reference>
<dbReference type="GO" id="GO:0007156">
    <property type="term" value="P:homophilic cell adhesion via plasma membrane adhesion molecules"/>
    <property type="evidence" value="ECO:0007669"/>
    <property type="project" value="InterPro"/>
</dbReference>
<keyword evidence="16" id="KW-1185">Reference proteome</keyword>
<evidence type="ECO:0000256" key="7">
    <source>
        <dbReference type="ARBA" id="ARBA00022837"/>
    </source>
</evidence>
<evidence type="ECO:0000313" key="16">
    <source>
        <dbReference type="Proteomes" id="UP000694390"/>
    </source>
</evidence>
<name>A0A8C5F0N9_9SAUR</name>
<keyword evidence="11" id="KW-0325">Glycoprotein</keyword>
<keyword evidence="4 13" id="KW-0812">Transmembrane</keyword>
<dbReference type="InterPro" id="IPR020894">
    <property type="entry name" value="Cadherin_CS"/>
</dbReference>
<feature type="transmembrane region" description="Helical" evidence="13">
    <location>
        <begin position="797"/>
        <end position="820"/>
    </location>
</feature>
<dbReference type="Pfam" id="PF16492">
    <property type="entry name" value="Cadherin_C_2"/>
    <property type="match status" value="1"/>
</dbReference>
<accession>A0A8C5F0N9</accession>
<proteinExistence type="predicted"/>
<comment type="subcellular location">
    <subcellularLocation>
        <location evidence="2">Cell membrane</location>
        <topology evidence="2">Single-pass type I membrane protein</topology>
    </subcellularLocation>
</comment>
<evidence type="ECO:0000256" key="12">
    <source>
        <dbReference type="PROSITE-ProRule" id="PRU00043"/>
    </source>
</evidence>
<evidence type="ECO:0000313" key="15">
    <source>
        <dbReference type="Ensembl" id="ENSGEVP00005025337.1"/>
    </source>
</evidence>
<dbReference type="GO" id="GO:0005509">
    <property type="term" value="F:calcium ion binding"/>
    <property type="evidence" value="ECO:0007669"/>
    <property type="project" value="UniProtKB-UniRule"/>
</dbReference>
<feature type="domain" description="Cadherin" evidence="14">
    <location>
        <begin position="454"/>
        <end position="568"/>
    </location>
</feature>
<sequence length="929" mass="103255">MADTQSRQDCKRRALFCCILVTVWEKVSGQIRYSIPEEMEIGSFVGNIVKDLGLDLKELSDRGVSLVARGRTQYFGLNLKNGHLFVNERMDREQICGHIAKCVLNVEVLAENPVKLYRGEVEIKDINDNSPSFPENESVLEISEYTVRGTRFPLEKAHDPDVGLNSLQNYKCSQDSYFILNVETGDDGVKYPELILETSLDREHQAVHNLILTATDGGDPVKSGSSVIRIVVLDGNDNAPEFTQSVYKVSVKEDIPVDSVVLRVTASDRDEGINAQIKYSFLKISERFDKKFKLDSETGDIQVTAKLDFEEFAFYELDIQARDEGGLSAHSKVLIEIADVNNHIPEITITSSFSPIAEDSLIGAVIAILNVHDRDSGENGEVTCSIIPESLPFKLERSFDNFYTVVTDRALDREQVSEYNITVIATDRGIPPLSSNKTFFVEVLDKNDNRPVFDQKHYTVYIPENSTPGVSVFHMKANDVDWKENVRVTYSIIEGDRSEVPLSSYISINSETGTLYALRSFDYEQFREIWFQVQAQDGGSPPLSSNVSVTLFILDQNDNSPHILHPSFPTDGSTGVELAPRSSEPGYLVTKVVAVDADSGQNAWLSYQLLKATEPGLFSVGLHSELLLEKPLDREKRRYHHLVLTAVDGGDPVRTGTAQVRVNVTDANDNPPVFTEEIYKVSLRENLPKGSLVLQVKATDTDEGLNAEIMYSFSNIPDNARKLFNLDPRTGEITVTGPLDFEEVKFYQANVEAKDGGGLTAHSKVQIQILDENDNAPVIAFTIISNPVPEDSAPGTVLFYLVLALALISFLFLLTIVAVLMMKFRRSMNPTVLRCFSPSLYSKSSARCPPNYGDGILPYSYNRCLAINSGKNYLKFLKPKDQTVIAQNIISNDNSGILFLSNDCSEPKSEISVPDKVSFALDACLLFGV</sequence>
<dbReference type="Gene3D" id="2.60.40.60">
    <property type="entry name" value="Cadherins"/>
    <property type="match status" value="7"/>
</dbReference>
<feature type="domain" description="Cadherin" evidence="14">
    <location>
        <begin position="243"/>
        <end position="347"/>
    </location>
</feature>
<dbReference type="FunFam" id="2.60.40.60:FF:000129">
    <property type="entry name" value="protocadherin alpha-C2 isoform X1"/>
    <property type="match status" value="1"/>
</dbReference>
<feature type="domain" description="Cadherin" evidence="14">
    <location>
        <begin position="134"/>
        <end position="242"/>
    </location>
</feature>
<dbReference type="PRINTS" id="PR00205">
    <property type="entry name" value="CADHERIN"/>
</dbReference>
<dbReference type="OrthoDB" id="6252479at2759"/>
<evidence type="ECO:0000256" key="1">
    <source>
        <dbReference type="ARBA" id="ARBA00003436"/>
    </source>
</evidence>
<dbReference type="InterPro" id="IPR015919">
    <property type="entry name" value="Cadherin-like_sf"/>
</dbReference>
<keyword evidence="10 13" id="KW-0472">Membrane</keyword>
<feature type="domain" description="Cadherin" evidence="14">
    <location>
        <begin position="27"/>
        <end position="133"/>
    </location>
</feature>
<dbReference type="PANTHER" id="PTHR24028">
    <property type="entry name" value="CADHERIN-87A"/>
    <property type="match status" value="1"/>
</dbReference>
<evidence type="ECO:0000256" key="10">
    <source>
        <dbReference type="ARBA" id="ARBA00023136"/>
    </source>
</evidence>
<dbReference type="FunFam" id="2.60.40.60:FF:000004">
    <property type="entry name" value="Protocadherin 1 gamma 2"/>
    <property type="match status" value="1"/>
</dbReference>
<evidence type="ECO:0000256" key="6">
    <source>
        <dbReference type="ARBA" id="ARBA00022737"/>
    </source>
</evidence>
<dbReference type="InterPro" id="IPR013164">
    <property type="entry name" value="Cadherin_N"/>
</dbReference>
<dbReference type="InterPro" id="IPR002126">
    <property type="entry name" value="Cadherin-like_dom"/>
</dbReference>
<dbReference type="AlphaFoldDB" id="A0A8C5F0N9"/>
<comment type="function">
    <text evidence="1">Potential calcium-dependent cell-adhesion protein. May be involved in the establishment and maintenance of specific neuronal connections in the brain.</text>
</comment>
<dbReference type="FunFam" id="2.60.40.60:FF:000001">
    <property type="entry name" value="Protocadherin alpha 2"/>
    <property type="match status" value="1"/>
</dbReference>
<keyword evidence="8" id="KW-0130">Cell adhesion</keyword>
<dbReference type="PROSITE" id="PS50268">
    <property type="entry name" value="CADHERIN_2"/>
    <property type="match status" value="7"/>
</dbReference>
<dbReference type="InterPro" id="IPR032455">
    <property type="entry name" value="Cadherin_C"/>
</dbReference>
<evidence type="ECO:0000256" key="13">
    <source>
        <dbReference type="SAM" id="Phobius"/>
    </source>
</evidence>
<evidence type="ECO:0000256" key="5">
    <source>
        <dbReference type="ARBA" id="ARBA00022729"/>
    </source>
</evidence>
<dbReference type="PROSITE" id="PS00232">
    <property type="entry name" value="CADHERIN_1"/>
    <property type="match status" value="5"/>
</dbReference>
<dbReference type="Pfam" id="PF08266">
    <property type="entry name" value="Cadherin_2"/>
    <property type="match status" value="1"/>
</dbReference>
<dbReference type="SUPFAM" id="SSF49313">
    <property type="entry name" value="Cadherin-like"/>
    <property type="match status" value="7"/>
</dbReference>
<evidence type="ECO:0000256" key="2">
    <source>
        <dbReference type="ARBA" id="ARBA00004251"/>
    </source>
</evidence>
<evidence type="ECO:0000256" key="8">
    <source>
        <dbReference type="ARBA" id="ARBA00022889"/>
    </source>
</evidence>
<feature type="domain" description="Cadherin" evidence="14">
    <location>
        <begin position="675"/>
        <end position="779"/>
    </location>
</feature>
<dbReference type="FunFam" id="2.60.40.60:FF:000018">
    <property type="entry name" value="Protocadherin gamma c3"/>
    <property type="match status" value="1"/>
</dbReference>
<evidence type="ECO:0000256" key="11">
    <source>
        <dbReference type="ARBA" id="ARBA00023180"/>
    </source>
</evidence>
<dbReference type="Pfam" id="PF00028">
    <property type="entry name" value="Cadherin"/>
    <property type="match status" value="6"/>
</dbReference>
<keyword evidence="6" id="KW-0677">Repeat</keyword>
<dbReference type="PANTHER" id="PTHR24028:SF234">
    <property type="entry name" value="PROTOCADHERIN GAMMA-A3"/>
    <property type="match status" value="1"/>
</dbReference>
<dbReference type="CDD" id="cd11304">
    <property type="entry name" value="Cadherin_repeat"/>
    <property type="match status" value="6"/>
</dbReference>
<evidence type="ECO:0000256" key="9">
    <source>
        <dbReference type="ARBA" id="ARBA00022989"/>
    </source>
</evidence>
<keyword evidence="5" id="KW-0732">Signal</keyword>
<keyword evidence="3" id="KW-1003">Cell membrane</keyword>
<protein>
    <recommendedName>
        <fullName evidence="14">Cadherin domain-containing protein</fullName>
    </recommendedName>
</protein>
<dbReference type="Proteomes" id="UP000694390">
    <property type="component" value="Unassembled WGS sequence"/>
</dbReference>
<reference evidence="15" key="1">
    <citation type="submission" date="2025-08" db="UniProtKB">
        <authorList>
            <consortium name="Ensembl"/>
        </authorList>
    </citation>
    <scope>IDENTIFICATION</scope>
</reference>